<protein>
    <submittedName>
        <fullName evidence="2">Uncharacterized protein</fullName>
    </submittedName>
</protein>
<keyword evidence="3" id="KW-1185">Reference proteome</keyword>
<organism evidence="2 3">
    <name type="scientific">Synaphobranchus kaupii</name>
    <name type="common">Kaup's arrowtooth eel</name>
    <dbReference type="NCBI Taxonomy" id="118154"/>
    <lineage>
        <taxon>Eukaryota</taxon>
        <taxon>Metazoa</taxon>
        <taxon>Chordata</taxon>
        <taxon>Craniata</taxon>
        <taxon>Vertebrata</taxon>
        <taxon>Euteleostomi</taxon>
        <taxon>Actinopterygii</taxon>
        <taxon>Neopterygii</taxon>
        <taxon>Teleostei</taxon>
        <taxon>Anguilliformes</taxon>
        <taxon>Synaphobranchidae</taxon>
        <taxon>Synaphobranchus</taxon>
    </lineage>
</organism>
<dbReference type="Proteomes" id="UP001152622">
    <property type="component" value="Chromosome 10"/>
</dbReference>
<evidence type="ECO:0000313" key="2">
    <source>
        <dbReference type="EMBL" id="KAJ8348601.1"/>
    </source>
</evidence>
<evidence type="ECO:0000256" key="1">
    <source>
        <dbReference type="SAM" id="MobiDB-lite"/>
    </source>
</evidence>
<comment type="caution">
    <text evidence="2">The sequence shown here is derived from an EMBL/GenBank/DDBJ whole genome shotgun (WGS) entry which is preliminary data.</text>
</comment>
<proteinExistence type="predicted"/>
<evidence type="ECO:0000313" key="3">
    <source>
        <dbReference type="Proteomes" id="UP001152622"/>
    </source>
</evidence>
<feature type="compositionally biased region" description="Basic and acidic residues" evidence="1">
    <location>
        <begin position="100"/>
        <end position="110"/>
    </location>
</feature>
<gene>
    <name evidence="2" type="ORF">SKAU_G00271900</name>
</gene>
<feature type="region of interest" description="Disordered" evidence="1">
    <location>
        <begin position="74"/>
        <end position="152"/>
    </location>
</feature>
<reference evidence="2" key="1">
    <citation type="journal article" date="2023" name="Science">
        <title>Genome structures resolve the early diversification of teleost fishes.</title>
        <authorList>
            <person name="Parey E."/>
            <person name="Louis A."/>
            <person name="Montfort J."/>
            <person name="Bouchez O."/>
            <person name="Roques C."/>
            <person name="Iampietro C."/>
            <person name="Lluch J."/>
            <person name="Castinel A."/>
            <person name="Donnadieu C."/>
            <person name="Desvignes T."/>
            <person name="Floi Bucao C."/>
            <person name="Jouanno E."/>
            <person name="Wen M."/>
            <person name="Mejri S."/>
            <person name="Dirks R."/>
            <person name="Jansen H."/>
            <person name="Henkel C."/>
            <person name="Chen W.J."/>
            <person name="Zahm M."/>
            <person name="Cabau C."/>
            <person name="Klopp C."/>
            <person name="Thompson A.W."/>
            <person name="Robinson-Rechavi M."/>
            <person name="Braasch I."/>
            <person name="Lecointre G."/>
            <person name="Bobe J."/>
            <person name="Postlethwait J.H."/>
            <person name="Berthelot C."/>
            <person name="Roest Crollius H."/>
            <person name="Guiguen Y."/>
        </authorList>
    </citation>
    <scope>NUCLEOTIDE SEQUENCE</scope>
    <source>
        <strain evidence="2">WJC10195</strain>
    </source>
</reference>
<dbReference type="AlphaFoldDB" id="A0A9Q1IQP6"/>
<accession>A0A9Q1IQP6</accession>
<dbReference type="EMBL" id="JAINUF010000010">
    <property type="protein sequence ID" value="KAJ8348601.1"/>
    <property type="molecule type" value="Genomic_DNA"/>
</dbReference>
<name>A0A9Q1IQP6_SYNKA</name>
<sequence>MLAPVFSLSARELTLERTAPRLKAEGIAPRRPSIIHSGERTRIAGQPTALPPSVAAVPHSNLPLCVQITAAHKQGTGDRARLPPAPLHNTNAEKETEEDGGGRVHPERYYRRLSQPLDAGGAANGPRDGLTAENNGPSGPGSHTARKIKPFP</sequence>